<dbReference type="EMBL" id="VSSQ01000205">
    <property type="protein sequence ID" value="MPL85392.1"/>
    <property type="molecule type" value="Genomic_DNA"/>
</dbReference>
<name>A0A644V3H0_9ZZZZ</name>
<accession>A0A644V3H0</accession>
<dbReference type="SUPFAM" id="SSF55315">
    <property type="entry name" value="L30e-like"/>
    <property type="match status" value="1"/>
</dbReference>
<feature type="domain" description="Ribosomal protein eL8/eL30/eS12/Gadd45" evidence="1">
    <location>
        <begin position="11"/>
        <end position="91"/>
    </location>
</feature>
<sequence>MIEEQSLLFSLGLAQKAGKTASGDFAVRSAIKNGKVKLLLLAADAAENSKKDLVYMCQDYHVPFIEVLDRQRLGSAIGKAQRTAVAIIDNNFVKMILK</sequence>
<dbReference type="Pfam" id="PF01248">
    <property type="entry name" value="Ribosomal_L7Ae"/>
    <property type="match status" value="1"/>
</dbReference>
<dbReference type="Gene3D" id="3.30.1330.30">
    <property type="match status" value="1"/>
</dbReference>
<evidence type="ECO:0000313" key="2">
    <source>
        <dbReference type="EMBL" id="MPL85392.1"/>
    </source>
</evidence>
<dbReference type="AlphaFoldDB" id="A0A644V3H0"/>
<gene>
    <name evidence="2" type="primary">rplGA_3</name>
    <name evidence="2" type="ORF">SDC9_31360</name>
</gene>
<evidence type="ECO:0000259" key="1">
    <source>
        <dbReference type="Pfam" id="PF01248"/>
    </source>
</evidence>
<dbReference type="GO" id="GO:0005840">
    <property type="term" value="C:ribosome"/>
    <property type="evidence" value="ECO:0007669"/>
    <property type="project" value="UniProtKB-KW"/>
</dbReference>
<reference evidence="2" key="1">
    <citation type="submission" date="2019-08" db="EMBL/GenBank/DDBJ databases">
        <authorList>
            <person name="Kucharzyk K."/>
            <person name="Murdoch R.W."/>
            <person name="Higgins S."/>
            <person name="Loffler F."/>
        </authorList>
    </citation>
    <scope>NUCLEOTIDE SEQUENCE</scope>
</reference>
<dbReference type="InterPro" id="IPR004038">
    <property type="entry name" value="Ribosomal_eL8/eL30/eS12/Gad45"/>
</dbReference>
<keyword evidence="2" id="KW-0687">Ribonucleoprotein</keyword>
<protein>
    <submittedName>
        <fullName evidence="2">Putative ribosomal protein YlxQ</fullName>
    </submittedName>
</protein>
<proteinExistence type="predicted"/>
<dbReference type="InterPro" id="IPR029064">
    <property type="entry name" value="Ribosomal_eL30-like_sf"/>
</dbReference>
<organism evidence="2">
    <name type="scientific">bioreactor metagenome</name>
    <dbReference type="NCBI Taxonomy" id="1076179"/>
    <lineage>
        <taxon>unclassified sequences</taxon>
        <taxon>metagenomes</taxon>
        <taxon>ecological metagenomes</taxon>
    </lineage>
</organism>
<comment type="caution">
    <text evidence="2">The sequence shown here is derived from an EMBL/GenBank/DDBJ whole genome shotgun (WGS) entry which is preliminary data.</text>
</comment>
<keyword evidence="2" id="KW-0689">Ribosomal protein</keyword>